<proteinExistence type="predicted"/>
<keyword evidence="3" id="KW-1185">Reference proteome</keyword>
<name>A0A3M7TB26_BRAPC</name>
<gene>
    <name evidence="2" type="ORF">BpHYR1_021200</name>
</gene>
<comment type="caution">
    <text evidence="2">The sequence shown here is derived from an EMBL/GenBank/DDBJ whole genome shotgun (WGS) entry which is preliminary data.</text>
</comment>
<reference evidence="2 3" key="1">
    <citation type="journal article" date="2018" name="Sci. Rep.">
        <title>Genomic signatures of local adaptation to the degree of environmental predictability in rotifers.</title>
        <authorList>
            <person name="Franch-Gras L."/>
            <person name="Hahn C."/>
            <person name="Garcia-Roger E.M."/>
            <person name="Carmona M.J."/>
            <person name="Serra M."/>
            <person name="Gomez A."/>
        </authorList>
    </citation>
    <scope>NUCLEOTIDE SEQUENCE [LARGE SCALE GENOMIC DNA]</scope>
    <source>
        <strain evidence="2">HYR1</strain>
    </source>
</reference>
<organism evidence="2 3">
    <name type="scientific">Brachionus plicatilis</name>
    <name type="common">Marine rotifer</name>
    <name type="synonym">Brachionus muelleri</name>
    <dbReference type="NCBI Taxonomy" id="10195"/>
    <lineage>
        <taxon>Eukaryota</taxon>
        <taxon>Metazoa</taxon>
        <taxon>Spiralia</taxon>
        <taxon>Gnathifera</taxon>
        <taxon>Rotifera</taxon>
        <taxon>Eurotatoria</taxon>
        <taxon>Monogononta</taxon>
        <taxon>Pseudotrocha</taxon>
        <taxon>Ploima</taxon>
        <taxon>Brachionidae</taxon>
        <taxon>Brachionus</taxon>
    </lineage>
</organism>
<feature type="chain" id="PRO_5018002411" evidence="1">
    <location>
        <begin position="20"/>
        <end position="62"/>
    </location>
</feature>
<accession>A0A3M7TB26</accession>
<dbReference type="EMBL" id="REGN01000027">
    <property type="protein sequence ID" value="RNA45117.1"/>
    <property type="molecule type" value="Genomic_DNA"/>
</dbReference>
<evidence type="ECO:0000313" key="3">
    <source>
        <dbReference type="Proteomes" id="UP000276133"/>
    </source>
</evidence>
<sequence>MINENAFFAFKLFVALSQASLNVDPFRINFTYISSPRSMVNSRYRRSTVSPFLILNEMKREQ</sequence>
<dbReference type="Proteomes" id="UP000276133">
    <property type="component" value="Unassembled WGS sequence"/>
</dbReference>
<feature type="signal peptide" evidence="1">
    <location>
        <begin position="1"/>
        <end position="19"/>
    </location>
</feature>
<dbReference type="AlphaFoldDB" id="A0A3M7TB26"/>
<evidence type="ECO:0000313" key="2">
    <source>
        <dbReference type="EMBL" id="RNA45117.1"/>
    </source>
</evidence>
<evidence type="ECO:0000256" key="1">
    <source>
        <dbReference type="SAM" id="SignalP"/>
    </source>
</evidence>
<protein>
    <submittedName>
        <fullName evidence="2">Uncharacterized protein</fullName>
    </submittedName>
</protein>
<keyword evidence="1" id="KW-0732">Signal</keyword>